<keyword evidence="2" id="KW-0677">Repeat</keyword>
<name>A0A0C3B5Z9_PILCF</name>
<dbReference type="AlphaFoldDB" id="A0A0C3B5Z9"/>
<evidence type="ECO:0000313" key="5">
    <source>
        <dbReference type="Proteomes" id="UP000054166"/>
    </source>
</evidence>
<dbReference type="PROSITE" id="PS50082">
    <property type="entry name" value="WD_REPEATS_2"/>
    <property type="match status" value="2"/>
</dbReference>
<dbReference type="SMART" id="SM00320">
    <property type="entry name" value="WD40"/>
    <property type="match status" value="5"/>
</dbReference>
<protein>
    <submittedName>
        <fullName evidence="4">Uncharacterized protein</fullName>
    </submittedName>
</protein>
<dbReference type="Pfam" id="PF00400">
    <property type="entry name" value="WD40"/>
    <property type="match status" value="3"/>
</dbReference>
<dbReference type="OrthoDB" id="674604at2759"/>
<dbReference type="PROSITE" id="PS00678">
    <property type="entry name" value="WD_REPEATS_1"/>
    <property type="match status" value="1"/>
</dbReference>
<dbReference type="InterPro" id="IPR015943">
    <property type="entry name" value="WD40/YVTN_repeat-like_dom_sf"/>
</dbReference>
<feature type="repeat" description="WD" evidence="3">
    <location>
        <begin position="258"/>
        <end position="299"/>
    </location>
</feature>
<dbReference type="PANTHER" id="PTHR19879">
    <property type="entry name" value="TRANSCRIPTION INITIATION FACTOR TFIID"/>
    <property type="match status" value="1"/>
</dbReference>
<dbReference type="Proteomes" id="UP000054166">
    <property type="component" value="Unassembled WGS sequence"/>
</dbReference>
<sequence length="333" mass="36589">MSQSSTGEVLKNLVPNSGVTSPTAVKDVESPSVSTRIFKQTLVKFRPHYPFKFLATFSSDGQRIISSSSDSPTILIWDAVNGDPIKGPVCFSSRESPTFIRLSQNGQWLLSGSGDARDQIALLWHIDTRQAIPIGLKICYNDLVALSRDGMKVFIRRSGRDVVAENITMGERAHHDGTHLGAYSSNGEKILFVDATTGQLNILQGERLIVHFKSMHDRVVESLAFSRDGTHYVLGLSDGRIQLRDSDTGTILSESDYFGGHTGRVSCVAFSPDGKWIVSGSFDRTICIWDARSGALVSRPLTRHLDNVRTVTFSPDGLKILSTSDDSTIRIWS</sequence>
<dbReference type="PRINTS" id="PR00320">
    <property type="entry name" value="GPROTEINBRPT"/>
</dbReference>
<evidence type="ECO:0000256" key="3">
    <source>
        <dbReference type="PROSITE-ProRule" id="PRU00221"/>
    </source>
</evidence>
<keyword evidence="5" id="KW-1185">Reference proteome</keyword>
<reference evidence="5" key="2">
    <citation type="submission" date="2015-01" db="EMBL/GenBank/DDBJ databases">
        <title>Evolutionary Origins and Diversification of the Mycorrhizal Mutualists.</title>
        <authorList>
            <consortium name="DOE Joint Genome Institute"/>
            <consortium name="Mycorrhizal Genomics Consortium"/>
            <person name="Kohler A."/>
            <person name="Kuo A."/>
            <person name="Nagy L.G."/>
            <person name="Floudas D."/>
            <person name="Copeland A."/>
            <person name="Barry K.W."/>
            <person name="Cichocki N."/>
            <person name="Veneault-Fourrey C."/>
            <person name="LaButti K."/>
            <person name="Lindquist E.A."/>
            <person name="Lipzen A."/>
            <person name="Lundell T."/>
            <person name="Morin E."/>
            <person name="Murat C."/>
            <person name="Riley R."/>
            <person name="Ohm R."/>
            <person name="Sun H."/>
            <person name="Tunlid A."/>
            <person name="Henrissat B."/>
            <person name="Grigoriev I.V."/>
            <person name="Hibbett D.S."/>
            <person name="Martin F."/>
        </authorList>
    </citation>
    <scope>NUCLEOTIDE SEQUENCE [LARGE SCALE GENOMIC DNA]</scope>
    <source>
        <strain evidence="5">F 1598</strain>
    </source>
</reference>
<dbReference type="HOGENOM" id="CLU_000288_57_33_1"/>
<feature type="repeat" description="WD" evidence="3">
    <location>
        <begin position="301"/>
        <end position="333"/>
    </location>
</feature>
<dbReference type="SUPFAM" id="SSF50978">
    <property type="entry name" value="WD40 repeat-like"/>
    <property type="match status" value="1"/>
</dbReference>
<evidence type="ECO:0000256" key="2">
    <source>
        <dbReference type="ARBA" id="ARBA00022737"/>
    </source>
</evidence>
<dbReference type="Gene3D" id="2.130.10.10">
    <property type="entry name" value="YVTN repeat-like/Quinoprotein amine dehydrogenase"/>
    <property type="match status" value="2"/>
</dbReference>
<dbReference type="InterPro" id="IPR001680">
    <property type="entry name" value="WD40_rpt"/>
</dbReference>
<evidence type="ECO:0000256" key="1">
    <source>
        <dbReference type="ARBA" id="ARBA00022574"/>
    </source>
</evidence>
<dbReference type="InterPro" id="IPR019775">
    <property type="entry name" value="WD40_repeat_CS"/>
</dbReference>
<proteinExistence type="predicted"/>
<accession>A0A0C3B5Z9</accession>
<dbReference type="PROSITE" id="PS50294">
    <property type="entry name" value="WD_REPEATS_REGION"/>
    <property type="match status" value="2"/>
</dbReference>
<organism evidence="4 5">
    <name type="scientific">Piloderma croceum (strain F 1598)</name>
    <dbReference type="NCBI Taxonomy" id="765440"/>
    <lineage>
        <taxon>Eukaryota</taxon>
        <taxon>Fungi</taxon>
        <taxon>Dikarya</taxon>
        <taxon>Basidiomycota</taxon>
        <taxon>Agaricomycotina</taxon>
        <taxon>Agaricomycetes</taxon>
        <taxon>Agaricomycetidae</taxon>
        <taxon>Atheliales</taxon>
        <taxon>Atheliaceae</taxon>
        <taxon>Piloderma</taxon>
    </lineage>
</organism>
<dbReference type="EMBL" id="KN832998">
    <property type="protein sequence ID" value="KIM81643.1"/>
    <property type="molecule type" value="Genomic_DNA"/>
</dbReference>
<keyword evidence="1 3" id="KW-0853">WD repeat</keyword>
<dbReference type="InterPro" id="IPR036322">
    <property type="entry name" value="WD40_repeat_dom_sf"/>
</dbReference>
<evidence type="ECO:0000313" key="4">
    <source>
        <dbReference type="EMBL" id="KIM81643.1"/>
    </source>
</evidence>
<gene>
    <name evidence="4" type="ORF">PILCRDRAFT_8676</name>
</gene>
<reference evidence="4 5" key="1">
    <citation type="submission" date="2014-04" db="EMBL/GenBank/DDBJ databases">
        <authorList>
            <consortium name="DOE Joint Genome Institute"/>
            <person name="Kuo A."/>
            <person name="Tarkka M."/>
            <person name="Buscot F."/>
            <person name="Kohler A."/>
            <person name="Nagy L.G."/>
            <person name="Floudas D."/>
            <person name="Copeland A."/>
            <person name="Barry K.W."/>
            <person name="Cichocki N."/>
            <person name="Veneault-Fourrey C."/>
            <person name="LaButti K."/>
            <person name="Lindquist E.A."/>
            <person name="Lipzen A."/>
            <person name="Lundell T."/>
            <person name="Morin E."/>
            <person name="Murat C."/>
            <person name="Sun H."/>
            <person name="Tunlid A."/>
            <person name="Henrissat B."/>
            <person name="Grigoriev I.V."/>
            <person name="Hibbett D.S."/>
            <person name="Martin F."/>
            <person name="Nordberg H.P."/>
            <person name="Cantor M.N."/>
            <person name="Hua S.X."/>
        </authorList>
    </citation>
    <scope>NUCLEOTIDE SEQUENCE [LARGE SCALE GENOMIC DNA]</scope>
    <source>
        <strain evidence="4 5">F 1598</strain>
    </source>
</reference>
<dbReference type="STRING" id="765440.A0A0C3B5Z9"/>
<dbReference type="PANTHER" id="PTHR19879:SF9">
    <property type="entry name" value="TRANSCRIPTION INITIATION FACTOR TFIID SUBUNIT 5"/>
    <property type="match status" value="1"/>
</dbReference>
<dbReference type="InParanoid" id="A0A0C3B5Z9"/>
<dbReference type="InterPro" id="IPR020472">
    <property type="entry name" value="WD40_PAC1"/>
</dbReference>